<evidence type="ECO:0000256" key="1">
    <source>
        <dbReference type="SAM" id="MobiDB-lite"/>
    </source>
</evidence>
<organism evidence="3 4">
    <name type="scientific">Aureococcus anophagefferens</name>
    <name type="common">Harmful bloom alga</name>
    <dbReference type="NCBI Taxonomy" id="44056"/>
    <lineage>
        <taxon>Eukaryota</taxon>
        <taxon>Sar</taxon>
        <taxon>Stramenopiles</taxon>
        <taxon>Ochrophyta</taxon>
        <taxon>Pelagophyceae</taxon>
        <taxon>Pelagomonadales</taxon>
        <taxon>Pelagomonadaceae</taxon>
        <taxon>Aureococcus</taxon>
    </lineage>
</organism>
<proteinExistence type="predicted"/>
<name>A0ABR1FVP1_AURAN</name>
<dbReference type="InterPro" id="IPR000626">
    <property type="entry name" value="Ubiquitin-like_dom"/>
</dbReference>
<sequence length="268" mass="28840">MSAKAARVRVKTEAEPAPKRTKVKPSSGSLLNIRIRHWSGEVTFFGVKKTTQLDKVFNAYSQRKGINVMTLRFLFDGQRVLSGQTPQDIDMEDGDQLDCTLEQVGDIGTFGDHAGSPGLACLQPGAKLDDAPAAVVREIAVRCRRGGSEGAAPYFASFPAAGLLSAAQRAALRSELDLGARGALDYKKPLTRREASSRLGAKVYGSLEALFSSHGGRVDEIVLRRSAAVGQCINFHTDVNHKTFQLCLNDDFDGGDLVFAADDKLAAK</sequence>
<evidence type="ECO:0000313" key="3">
    <source>
        <dbReference type="EMBL" id="KAK7239651.1"/>
    </source>
</evidence>
<dbReference type="Pfam" id="PF11976">
    <property type="entry name" value="Rad60-SLD"/>
    <property type="match status" value="1"/>
</dbReference>
<dbReference type="SUPFAM" id="SSF54236">
    <property type="entry name" value="Ubiquitin-like"/>
    <property type="match status" value="1"/>
</dbReference>
<accession>A0ABR1FVP1</accession>
<dbReference type="InterPro" id="IPR029071">
    <property type="entry name" value="Ubiquitin-like_domsf"/>
</dbReference>
<dbReference type="Gene3D" id="3.10.20.90">
    <property type="entry name" value="Phosphatidylinositol 3-kinase Catalytic Subunit, Chain A, domain 1"/>
    <property type="match status" value="1"/>
</dbReference>
<dbReference type="PANTHER" id="PTHR10562">
    <property type="entry name" value="SMALL UBIQUITIN-RELATED MODIFIER"/>
    <property type="match status" value="1"/>
</dbReference>
<comment type="caution">
    <text evidence="3">The sequence shown here is derived from an EMBL/GenBank/DDBJ whole genome shotgun (WGS) entry which is preliminary data.</text>
</comment>
<evidence type="ECO:0000259" key="2">
    <source>
        <dbReference type="PROSITE" id="PS50053"/>
    </source>
</evidence>
<dbReference type="Proteomes" id="UP001363151">
    <property type="component" value="Unassembled WGS sequence"/>
</dbReference>
<feature type="domain" description="Ubiquitin-like" evidence="2">
    <location>
        <begin position="31"/>
        <end position="106"/>
    </location>
</feature>
<reference evidence="3 4" key="1">
    <citation type="submission" date="2024-03" db="EMBL/GenBank/DDBJ databases">
        <title>Aureococcus anophagefferens CCMP1851 and Kratosvirus quantuckense: Draft genome of a second virus-susceptible host strain in the model system.</title>
        <authorList>
            <person name="Chase E."/>
            <person name="Truchon A.R."/>
            <person name="Schepens W."/>
            <person name="Wilhelm S.W."/>
        </authorList>
    </citation>
    <scope>NUCLEOTIDE SEQUENCE [LARGE SCALE GENOMIC DNA]</scope>
    <source>
        <strain evidence="3 4">CCMP1851</strain>
    </source>
</reference>
<dbReference type="EMBL" id="JBBJCI010000223">
    <property type="protein sequence ID" value="KAK7239651.1"/>
    <property type="molecule type" value="Genomic_DNA"/>
</dbReference>
<gene>
    <name evidence="3" type="ORF">SO694_000283108</name>
</gene>
<evidence type="ECO:0000313" key="4">
    <source>
        <dbReference type="Proteomes" id="UP001363151"/>
    </source>
</evidence>
<protein>
    <submittedName>
        <fullName evidence="3">Small ubiquitin-related modifier protein</fullName>
    </submittedName>
</protein>
<keyword evidence="4" id="KW-1185">Reference proteome</keyword>
<dbReference type="PROSITE" id="PS50053">
    <property type="entry name" value="UBIQUITIN_2"/>
    <property type="match status" value="1"/>
</dbReference>
<dbReference type="InterPro" id="IPR022617">
    <property type="entry name" value="Rad60/SUMO-like_dom"/>
</dbReference>
<feature type="region of interest" description="Disordered" evidence="1">
    <location>
        <begin position="1"/>
        <end position="26"/>
    </location>
</feature>